<dbReference type="InterPro" id="IPR019734">
    <property type="entry name" value="TPR_rpt"/>
</dbReference>
<dbReference type="CDD" id="cd04301">
    <property type="entry name" value="NAT_SF"/>
    <property type="match status" value="1"/>
</dbReference>
<evidence type="ECO:0000313" key="3">
    <source>
        <dbReference type="EMBL" id="ARP38022.1"/>
    </source>
</evidence>
<evidence type="ECO:0000313" key="4">
    <source>
        <dbReference type="Proteomes" id="UP000194136"/>
    </source>
</evidence>
<reference evidence="3 4" key="1">
    <citation type="submission" date="2016-10" db="EMBL/GenBank/DDBJ databases">
        <title>The High Quality Genome of Vibrio splendidus K08M4.</title>
        <authorList>
            <person name="Wendling C."/>
            <person name="Chibani C.M."/>
            <person name="Hertel R."/>
            <person name="Sproer C."/>
            <person name="Bunk B."/>
            <person name="Overmann J."/>
            <person name="Roth O."/>
            <person name="Liesegang H."/>
        </authorList>
    </citation>
    <scope>NUCLEOTIDE SEQUENCE [LARGE SCALE GENOMIC DNA]</scope>
    <source>
        <strain evidence="3 4">K08M4</strain>
    </source>
</reference>
<dbReference type="InterPro" id="IPR016181">
    <property type="entry name" value="Acyl_CoA_acyltransferase"/>
</dbReference>
<dbReference type="PROSITE" id="PS50005">
    <property type="entry name" value="TPR"/>
    <property type="match status" value="1"/>
</dbReference>
<gene>
    <name evidence="3" type="ORF">K08M4_12660</name>
</gene>
<dbReference type="InterPro" id="IPR011990">
    <property type="entry name" value="TPR-like_helical_dom_sf"/>
</dbReference>
<dbReference type="GO" id="GO:0016747">
    <property type="term" value="F:acyltransferase activity, transferring groups other than amino-acyl groups"/>
    <property type="evidence" value="ECO:0007669"/>
    <property type="project" value="InterPro"/>
</dbReference>
<protein>
    <submittedName>
        <fullName evidence="3">Tetratrico peptide repeat protein</fullName>
    </submittedName>
</protein>
<dbReference type="Pfam" id="PF13508">
    <property type="entry name" value="Acetyltransf_7"/>
    <property type="match status" value="1"/>
</dbReference>
<accession>A0AA34XN37</accession>
<dbReference type="SMART" id="SM00028">
    <property type="entry name" value="TPR"/>
    <property type="match status" value="2"/>
</dbReference>
<proteinExistence type="predicted"/>
<name>A0AA34XN37_9VIBR</name>
<dbReference type="AlphaFoldDB" id="A0AA34XN37"/>
<dbReference type="PANTHER" id="PTHR37103">
    <property type="entry name" value="PUTATIVE-RELATED"/>
    <property type="match status" value="1"/>
</dbReference>
<organism evidence="3 4">
    <name type="scientific">Vibrio syngnathi</name>
    <dbReference type="NCBI Taxonomy" id="3034029"/>
    <lineage>
        <taxon>Bacteria</taxon>
        <taxon>Pseudomonadati</taxon>
        <taxon>Pseudomonadota</taxon>
        <taxon>Gammaproteobacteria</taxon>
        <taxon>Vibrionales</taxon>
        <taxon>Vibrionaceae</taxon>
        <taxon>Vibrio</taxon>
    </lineage>
</organism>
<dbReference type="SUPFAM" id="SSF55729">
    <property type="entry name" value="Acyl-CoA N-acyltransferases (Nat)"/>
    <property type="match status" value="1"/>
</dbReference>
<evidence type="ECO:0000259" key="2">
    <source>
        <dbReference type="PROSITE" id="PS51186"/>
    </source>
</evidence>
<dbReference type="Pfam" id="PF12688">
    <property type="entry name" value="TPR_5"/>
    <property type="match status" value="1"/>
</dbReference>
<dbReference type="InterPro" id="IPR000182">
    <property type="entry name" value="GNAT_dom"/>
</dbReference>
<dbReference type="KEGG" id="vsy:K08M4_12660"/>
<dbReference type="Proteomes" id="UP000194136">
    <property type="component" value="Chromosome 1"/>
</dbReference>
<feature type="repeat" description="TPR" evidence="1">
    <location>
        <begin position="215"/>
        <end position="248"/>
    </location>
</feature>
<dbReference type="Gene3D" id="3.40.630.30">
    <property type="match status" value="1"/>
</dbReference>
<sequence length="303" mass="34530">MEVRLVKASDPKFAESITKTNMTSYYQVRGIAWGHSQFLRSWDELDNYEVYVGDSRIGVIRFSYTSDTTFLRDLQILAEYQGRGFGSKCLDLAIEHANNQSSAQLVLRVFSENPAIKLYQSKGFTQLSEVKGLVEMELILGRTMDTIIKQAIELRKEEKYQESRDLLATLLTDENYAAKAHLQIAWSYDNQGKERQAIEHYVLSLSGVLSSVERFDALFGLASTYRSLGLYAEALGYFEQTMAEYPDSIEVKPFYAMCLYNLGRHKDATSLLLELLVSTTNSEAIKEYQRAISLYAQDLDKTL</sequence>
<dbReference type="EMBL" id="CP017916">
    <property type="protein sequence ID" value="ARP38022.1"/>
    <property type="molecule type" value="Genomic_DNA"/>
</dbReference>
<keyword evidence="4" id="KW-1185">Reference proteome</keyword>
<feature type="domain" description="N-acetyltransferase" evidence="2">
    <location>
        <begin position="1"/>
        <end position="145"/>
    </location>
</feature>
<dbReference type="PANTHER" id="PTHR37103:SF1">
    <property type="entry name" value="DUF6602 DOMAIN-CONTAINING PROTEIN"/>
    <property type="match status" value="1"/>
</dbReference>
<dbReference type="PROSITE" id="PS51186">
    <property type="entry name" value="GNAT"/>
    <property type="match status" value="1"/>
</dbReference>
<evidence type="ECO:0000256" key="1">
    <source>
        <dbReference type="PROSITE-ProRule" id="PRU00339"/>
    </source>
</evidence>
<dbReference type="Gene3D" id="1.25.40.10">
    <property type="entry name" value="Tetratricopeptide repeat domain"/>
    <property type="match status" value="1"/>
</dbReference>
<dbReference type="SUPFAM" id="SSF48452">
    <property type="entry name" value="TPR-like"/>
    <property type="match status" value="1"/>
</dbReference>
<keyword evidence="1" id="KW-0802">TPR repeat</keyword>
<dbReference type="InterPro" id="IPR041656">
    <property type="entry name" value="TPR_5"/>
</dbReference>